<evidence type="ECO:0000313" key="1">
    <source>
        <dbReference type="EMBL" id="GAA4535215.1"/>
    </source>
</evidence>
<protein>
    <submittedName>
        <fullName evidence="1">Uncharacterized protein</fullName>
    </submittedName>
</protein>
<gene>
    <name evidence="1" type="ORF">GCM10023175_00490</name>
</gene>
<evidence type="ECO:0000313" key="2">
    <source>
        <dbReference type="Proteomes" id="UP001501598"/>
    </source>
</evidence>
<organism evidence="1 2">
    <name type="scientific">Pseudonocardia xishanensis</name>
    <dbReference type="NCBI Taxonomy" id="630995"/>
    <lineage>
        <taxon>Bacteria</taxon>
        <taxon>Bacillati</taxon>
        <taxon>Actinomycetota</taxon>
        <taxon>Actinomycetes</taxon>
        <taxon>Pseudonocardiales</taxon>
        <taxon>Pseudonocardiaceae</taxon>
        <taxon>Pseudonocardia</taxon>
    </lineage>
</organism>
<accession>A0ABP8RCC7</accession>
<comment type="caution">
    <text evidence="1">The sequence shown here is derived from an EMBL/GenBank/DDBJ whole genome shotgun (WGS) entry which is preliminary data.</text>
</comment>
<sequence length="106" mass="11564">MSWPPEAKISEVVGGDWPVSLRSFAQWAVADAPSIYLLHCAQEIVESLIRADALDVTALKNVCQLSGVAAAYSTESIHQKMDALRIINVRIAAMGLDQPLNMGWEI</sequence>
<reference evidence="2" key="1">
    <citation type="journal article" date="2019" name="Int. J. Syst. Evol. Microbiol.">
        <title>The Global Catalogue of Microorganisms (GCM) 10K type strain sequencing project: providing services to taxonomists for standard genome sequencing and annotation.</title>
        <authorList>
            <consortium name="The Broad Institute Genomics Platform"/>
            <consortium name="The Broad Institute Genome Sequencing Center for Infectious Disease"/>
            <person name="Wu L."/>
            <person name="Ma J."/>
        </authorList>
    </citation>
    <scope>NUCLEOTIDE SEQUENCE [LARGE SCALE GENOMIC DNA]</scope>
    <source>
        <strain evidence="2">JCM 17906</strain>
    </source>
</reference>
<dbReference type="Proteomes" id="UP001501598">
    <property type="component" value="Unassembled WGS sequence"/>
</dbReference>
<dbReference type="EMBL" id="BAABGT010000002">
    <property type="protein sequence ID" value="GAA4535215.1"/>
    <property type="molecule type" value="Genomic_DNA"/>
</dbReference>
<proteinExistence type="predicted"/>
<name>A0ABP8RCC7_9PSEU</name>
<keyword evidence="2" id="KW-1185">Reference proteome</keyword>